<dbReference type="GO" id="GO:0016787">
    <property type="term" value="F:hydrolase activity"/>
    <property type="evidence" value="ECO:0007669"/>
    <property type="project" value="UniProtKB-KW"/>
</dbReference>
<dbReference type="Proteomes" id="UP001141950">
    <property type="component" value="Unassembled WGS sequence"/>
</dbReference>
<keyword evidence="4" id="KW-0378">Hydrolase</keyword>
<dbReference type="InterPro" id="IPR050491">
    <property type="entry name" value="AmpC-like"/>
</dbReference>
<dbReference type="SUPFAM" id="SSF56601">
    <property type="entry name" value="beta-lactamase/transpeptidase-like"/>
    <property type="match status" value="1"/>
</dbReference>
<evidence type="ECO:0000256" key="2">
    <source>
        <dbReference type="ARBA" id="ARBA00023136"/>
    </source>
</evidence>
<dbReference type="EMBL" id="JANIPJ010000018">
    <property type="protein sequence ID" value="MCR2806558.1"/>
    <property type="molecule type" value="Genomic_DNA"/>
</dbReference>
<dbReference type="AlphaFoldDB" id="A0A9X2SCB1"/>
<evidence type="ECO:0000259" key="3">
    <source>
        <dbReference type="Pfam" id="PF00144"/>
    </source>
</evidence>
<comment type="subcellular location">
    <subcellularLocation>
        <location evidence="1">Membrane</location>
    </subcellularLocation>
</comment>
<dbReference type="Gene3D" id="3.40.710.10">
    <property type="entry name" value="DD-peptidase/beta-lactamase superfamily"/>
    <property type="match status" value="1"/>
</dbReference>
<feature type="domain" description="Beta-lactamase-related" evidence="3">
    <location>
        <begin position="7"/>
        <end position="125"/>
    </location>
</feature>
<protein>
    <submittedName>
        <fullName evidence="4">Serine hydrolase</fullName>
    </submittedName>
</protein>
<dbReference type="PANTHER" id="PTHR46825">
    <property type="entry name" value="D-ALANYL-D-ALANINE-CARBOXYPEPTIDASE/ENDOPEPTIDASE AMPH"/>
    <property type="match status" value="1"/>
</dbReference>
<keyword evidence="5" id="KW-1185">Reference proteome</keyword>
<dbReference type="GO" id="GO:0016020">
    <property type="term" value="C:membrane"/>
    <property type="evidence" value="ECO:0007669"/>
    <property type="project" value="UniProtKB-SubCell"/>
</dbReference>
<gene>
    <name evidence="4" type="ORF">NQZ67_21995</name>
</gene>
<reference evidence="4" key="1">
    <citation type="submission" date="2022-08" db="EMBL/GenBank/DDBJ databases">
        <title>The genomic sequence of strain Paenibacillus sp. SCIV0701.</title>
        <authorList>
            <person name="Zhao H."/>
        </authorList>
    </citation>
    <scope>NUCLEOTIDE SEQUENCE</scope>
    <source>
        <strain evidence="4">SCIV0701</strain>
    </source>
</reference>
<keyword evidence="2" id="KW-0472">Membrane</keyword>
<dbReference type="PANTHER" id="PTHR46825:SF11">
    <property type="entry name" value="PENICILLIN-BINDING PROTEIN 4"/>
    <property type="match status" value="1"/>
</dbReference>
<dbReference type="InterPro" id="IPR012338">
    <property type="entry name" value="Beta-lactam/transpept-like"/>
</dbReference>
<evidence type="ECO:0000313" key="4">
    <source>
        <dbReference type="EMBL" id="MCR2806558.1"/>
    </source>
</evidence>
<name>A0A9X2SCB1_9BACL</name>
<comment type="caution">
    <text evidence="4">The sequence shown here is derived from an EMBL/GenBank/DDBJ whole genome shotgun (WGS) entry which is preliminary data.</text>
</comment>
<proteinExistence type="predicted"/>
<dbReference type="InterPro" id="IPR001466">
    <property type="entry name" value="Beta-lactam-related"/>
</dbReference>
<organism evidence="4 5">
    <name type="scientific">Paenibacillus soyae</name>
    <dbReference type="NCBI Taxonomy" id="2969249"/>
    <lineage>
        <taxon>Bacteria</taxon>
        <taxon>Bacillati</taxon>
        <taxon>Bacillota</taxon>
        <taxon>Bacilli</taxon>
        <taxon>Bacillales</taxon>
        <taxon>Paenibacillaceae</taxon>
        <taxon>Paenibacillus</taxon>
    </lineage>
</organism>
<evidence type="ECO:0000256" key="1">
    <source>
        <dbReference type="ARBA" id="ARBA00004370"/>
    </source>
</evidence>
<dbReference type="Pfam" id="PF00144">
    <property type="entry name" value="Beta-lactamase"/>
    <property type="match status" value="1"/>
</dbReference>
<sequence>MQFGVYFVGLIVERLSGMSFTSYVEERIFRPSGMTDSGYFRLDELPERTAIGYMDKGDGWRTNHFSLPVMGGPDGGAFTTVRDMELFWKALLGNKLMTEETTALMLRPHITVNDRVRYGYGVWMTYIEGELFKYYVMGSDPGVTMVSSAYAKTYDQAHVLGNVDRGAGALASKIDEWIWKLG</sequence>
<accession>A0A9X2SCB1</accession>
<evidence type="ECO:0000313" key="5">
    <source>
        <dbReference type="Proteomes" id="UP001141950"/>
    </source>
</evidence>